<feature type="domain" description="FAD/NAD(P)-binding" evidence="5">
    <location>
        <begin position="5"/>
        <end position="304"/>
    </location>
</feature>
<keyword evidence="3" id="KW-0274">FAD</keyword>
<dbReference type="PANTHER" id="PTHR43557:SF2">
    <property type="entry name" value="RIESKE DOMAIN-CONTAINING PROTEIN-RELATED"/>
    <property type="match status" value="1"/>
</dbReference>
<proteinExistence type="predicted"/>
<keyword evidence="2" id="KW-0285">Flavoprotein</keyword>
<evidence type="ECO:0000259" key="6">
    <source>
        <dbReference type="Pfam" id="PF14759"/>
    </source>
</evidence>
<dbReference type="Gene3D" id="3.50.50.60">
    <property type="entry name" value="FAD/NAD(P)-binding domain"/>
    <property type="match status" value="2"/>
</dbReference>
<reference evidence="7 8" key="1">
    <citation type="submission" date="2019-07" db="EMBL/GenBank/DDBJ databases">
        <title>Genomic Encyclopedia of Archaeal and Bacterial Type Strains, Phase II (KMG-II): from individual species to whole genera.</title>
        <authorList>
            <person name="Goeker M."/>
        </authorList>
    </citation>
    <scope>NUCLEOTIDE SEQUENCE [LARGE SCALE GENOMIC DNA]</scope>
    <source>
        <strain evidence="7 8">ATCC BAA-2084</strain>
    </source>
</reference>
<gene>
    <name evidence="7" type="ORF">JN10_0425</name>
</gene>
<keyword evidence="4" id="KW-0560">Oxidoreductase</keyword>
<dbReference type="InterPro" id="IPR023753">
    <property type="entry name" value="FAD/NAD-binding_dom"/>
</dbReference>
<comment type="caution">
    <text evidence="7">The sequence shown here is derived from an EMBL/GenBank/DDBJ whole genome shotgun (WGS) entry which is preliminary data.</text>
</comment>
<evidence type="ECO:0000313" key="8">
    <source>
        <dbReference type="Proteomes" id="UP000320547"/>
    </source>
</evidence>
<dbReference type="AlphaFoldDB" id="A0A562UT80"/>
<accession>A0A562UT80</accession>
<dbReference type="SUPFAM" id="SSF51905">
    <property type="entry name" value="FAD/NAD(P)-binding domain"/>
    <property type="match status" value="1"/>
</dbReference>
<keyword evidence="7" id="KW-0223">Dioxygenase</keyword>
<organism evidence="7 8">
    <name type="scientific">Altererythrobacter ishigakiensis</name>
    <dbReference type="NCBI Taxonomy" id="476157"/>
    <lineage>
        <taxon>Bacteria</taxon>
        <taxon>Pseudomonadati</taxon>
        <taxon>Pseudomonadota</taxon>
        <taxon>Alphaproteobacteria</taxon>
        <taxon>Sphingomonadales</taxon>
        <taxon>Erythrobacteraceae</taxon>
        <taxon>Altererythrobacter</taxon>
    </lineage>
</organism>
<dbReference type="GO" id="GO:0005737">
    <property type="term" value="C:cytoplasm"/>
    <property type="evidence" value="ECO:0007669"/>
    <property type="project" value="TreeGrafter"/>
</dbReference>
<protein>
    <submittedName>
        <fullName evidence="7">3-phenylpropionate/trans-cinnamate dioxygenase ferredoxin reductase subunit</fullName>
    </submittedName>
</protein>
<evidence type="ECO:0000256" key="4">
    <source>
        <dbReference type="ARBA" id="ARBA00023002"/>
    </source>
</evidence>
<sequence length="409" mass="44441">MDSADIVIVGTGHGGAQAAIALRQQGHEDSILMLGRDAYPPYERPPLSKEYLAGDKPFERIMIRPEKFWSGKGIEIRLGAMVSDIDWMAHEVVLSDGARIGYRKLIWAGGGDPRRLSCPGANLKGVHAVRDRRDVDMIMAQLESGARRFVVIGGGYIGLEAAAVLRKLDCEVTLLEALPRVLARVAGEELSRFIESEHRAHGVDVRLETAVEAIEGEDSQVTGVKLADGEVIPCDAVIVGIGIVPAVGPLIAAGAAGSNGVDVDEFCRTTLDDIYAIGDCAAHANPYAGQAIIRLESVQNANDMANTAARAIMGDKQPYHALPWFWSNQYDLKLQTAGLSIDYDQTMVRGDPAERKFSIVYLKEGRPIAFDCVNNTKDYVQGRKLLENQVDDVDLDLLADPEVPLKELL</sequence>
<evidence type="ECO:0000259" key="5">
    <source>
        <dbReference type="Pfam" id="PF07992"/>
    </source>
</evidence>
<name>A0A562UT80_9SPHN</name>
<dbReference type="Gene3D" id="3.30.390.30">
    <property type="match status" value="1"/>
</dbReference>
<dbReference type="RefSeq" id="WP_067596643.1">
    <property type="nucleotide sequence ID" value="NZ_CP015963.1"/>
</dbReference>
<evidence type="ECO:0000256" key="1">
    <source>
        <dbReference type="ARBA" id="ARBA00001974"/>
    </source>
</evidence>
<keyword evidence="8" id="KW-1185">Reference proteome</keyword>
<dbReference type="PRINTS" id="PR00411">
    <property type="entry name" value="PNDRDTASEI"/>
</dbReference>
<evidence type="ECO:0000313" key="7">
    <source>
        <dbReference type="EMBL" id="TWJ08807.1"/>
    </source>
</evidence>
<comment type="cofactor">
    <cofactor evidence="1">
        <name>FAD</name>
        <dbReference type="ChEBI" id="CHEBI:57692"/>
    </cofactor>
</comment>
<dbReference type="PRINTS" id="PR00368">
    <property type="entry name" value="FADPNR"/>
</dbReference>
<dbReference type="InterPro" id="IPR036188">
    <property type="entry name" value="FAD/NAD-bd_sf"/>
</dbReference>
<dbReference type="OrthoDB" id="7809559at2"/>
<dbReference type="EMBL" id="VLLK01000001">
    <property type="protein sequence ID" value="TWJ08807.1"/>
    <property type="molecule type" value="Genomic_DNA"/>
</dbReference>
<dbReference type="STRING" id="476157.GCA_001663155_00318"/>
<dbReference type="SUPFAM" id="SSF55424">
    <property type="entry name" value="FAD/NAD-linked reductases, dimerisation (C-terminal) domain"/>
    <property type="match status" value="1"/>
</dbReference>
<dbReference type="Proteomes" id="UP000320547">
    <property type="component" value="Unassembled WGS sequence"/>
</dbReference>
<feature type="domain" description="Reductase C-terminal" evidence="6">
    <location>
        <begin position="324"/>
        <end position="409"/>
    </location>
</feature>
<dbReference type="Pfam" id="PF14759">
    <property type="entry name" value="Reductase_C"/>
    <property type="match status" value="1"/>
</dbReference>
<evidence type="ECO:0000256" key="3">
    <source>
        <dbReference type="ARBA" id="ARBA00022827"/>
    </source>
</evidence>
<dbReference type="GO" id="GO:0051213">
    <property type="term" value="F:dioxygenase activity"/>
    <property type="evidence" value="ECO:0007669"/>
    <property type="project" value="UniProtKB-KW"/>
</dbReference>
<dbReference type="PANTHER" id="PTHR43557">
    <property type="entry name" value="APOPTOSIS-INDUCING FACTOR 1"/>
    <property type="match status" value="1"/>
</dbReference>
<dbReference type="InterPro" id="IPR050446">
    <property type="entry name" value="FAD-oxidoreductase/Apoptosis"/>
</dbReference>
<dbReference type="InterPro" id="IPR016156">
    <property type="entry name" value="FAD/NAD-linked_Rdtase_dimer_sf"/>
</dbReference>
<dbReference type="InterPro" id="IPR028202">
    <property type="entry name" value="Reductase_C"/>
</dbReference>
<evidence type="ECO:0000256" key="2">
    <source>
        <dbReference type="ARBA" id="ARBA00022630"/>
    </source>
</evidence>
<dbReference type="GO" id="GO:0016651">
    <property type="term" value="F:oxidoreductase activity, acting on NAD(P)H"/>
    <property type="evidence" value="ECO:0007669"/>
    <property type="project" value="TreeGrafter"/>
</dbReference>
<dbReference type="Pfam" id="PF07992">
    <property type="entry name" value="Pyr_redox_2"/>
    <property type="match status" value="1"/>
</dbReference>